<evidence type="ECO:0000256" key="5">
    <source>
        <dbReference type="ARBA" id="ARBA00023242"/>
    </source>
</evidence>
<dbReference type="AlphaFoldDB" id="A0A371EMX9"/>
<dbReference type="InterPro" id="IPR044810">
    <property type="entry name" value="WRKY_plant"/>
</dbReference>
<dbReference type="Gene3D" id="2.20.25.80">
    <property type="entry name" value="WRKY domain"/>
    <property type="match status" value="1"/>
</dbReference>
<accession>A0A371EMX9</accession>
<dbReference type="EMBL" id="QJKJ01013008">
    <property type="protein sequence ID" value="RDX67421.1"/>
    <property type="molecule type" value="Genomic_DNA"/>
</dbReference>
<keyword evidence="9" id="KW-1185">Reference proteome</keyword>
<dbReference type="SUPFAM" id="SSF118290">
    <property type="entry name" value="WRKY DNA-binding domain"/>
    <property type="match status" value="2"/>
</dbReference>
<keyword evidence="6" id="KW-1133">Transmembrane helix</keyword>
<keyword evidence="4" id="KW-0804">Transcription</keyword>
<dbReference type="STRING" id="157652.A0A371EMX9"/>
<dbReference type="InterPro" id="IPR036576">
    <property type="entry name" value="WRKY_dom_sf"/>
</dbReference>
<evidence type="ECO:0000256" key="1">
    <source>
        <dbReference type="ARBA" id="ARBA00004123"/>
    </source>
</evidence>
<gene>
    <name evidence="8" type="primary">WRKY70</name>
    <name evidence="8" type="ORF">CR513_53713</name>
</gene>
<proteinExistence type="predicted"/>
<keyword evidence="6" id="KW-0472">Membrane</keyword>
<organism evidence="8 9">
    <name type="scientific">Mucuna pruriens</name>
    <name type="common">Velvet bean</name>
    <name type="synonym">Dolichos pruriens</name>
    <dbReference type="NCBI Taxonomy" id="157652"/>
    <lineage>
        <taxon>Eukaryota</taxon>
        <taxon>Viridiplantae</taxon>
        <taxon>Streptophyta</taxon>
        <taxon>Embryophyta</taxon>
        <taxon>Tracheophyta</taxon>
        <taxon>Spermatophyta</taxon>
        <taxon>Magnoliopsida</taxon>
        <taxon>eudicotyledons</taxon>
        <taxon>Gunneridae</taxon>
        <taxon>Pentapetalae</taxon>
        <taxon>rosids</taxon>
        <taxon>fabids</taxon>
        <taxon>Fabales</taxon>
        <taxon>Fabaceae</taxon>
        <taxon>Papilionoideae</taxon>
        <taxon>50 kb inversion clade</taxon>
        <taxon>NPAAA clade</taxon>
        <taxon>indigoferoid/millettioid clade</taxon>
        <taxon>Phaseoleae</taxon>
        <taxon>Mucuna</taxon>
    </lineage>
</organism>
<evidence type="ECO:0000259" key="7">
    <source>
        <dbReference type="PROSITE" id="PS50811"/>
    </source>
</evidence>
<evidence type="ECO:0000256" key="4">
    <source>
        <dbReference type="ARBA" id="ARBA00023163"/>
    </source>
</evidence>
<protein>
    <submittedName>
        <fullName evidence="8">WRKY transcription factor 70</fullName>
    </submittedName>
</protein>
<keyword evidence="6" id="KW-0812">Transmembrane</keyword>
<feature type="non-terminal residue" evidence="8">
    <location>
        <position position="1"/>
    </location>
</feature>
<evidence type="ECO:0000256" key="6">
    <source>
        <dbReference type="SAM" id="Phobius"/>
    </source>
</evidence>
<dbReference type="GO" id="GO:0043565">
    <property type="term" value="F:sequence-specific DNA binding"/>
    <property type="evidence" value="ECO:0007669"/>
    <property type="project" value="InterPro"/>
</dbReference>
<dbReference type="SMART" id="SM00774">
    <property type="entry name" value="WRKY"/>
    <property type="match status" value="1"/>
</dbReference>
<dbReference type="Pfam" id="PF03106">
    <property type="entry name" value="WRKY"/>
    <property type="match status" value="2"/>
</dbReference>
<keyword evidence="3" id="KW-0238">DNA-binding</keyword>
<comment type="subcellular location">
    <subcellularLocation>
        <location evidence="1">Nucleus</location>
    </subcellularLocation>
</comment>
<sequence length="330" mass="38153">MENQPSNGRKAMEEELVKGRDIANQLLEILVHKSYHHGDVEVEGLVLPFAEDLARKVLRSFTNTLLLLNTDDDVSYEVVMPTTIKDVSSSLKCPKPEDNKDEASKGFFNSKRRGCYNRKSSAPTWEKNSSILMEDGYPWRKYGQKMTMNAKYLRYIFFIFKLQPTINSFLSIGHFLLNEISNMIQIMNACRSYYRCTHKYDEGCPAIKQVQRIQEDPPLYRTTYYGHHKCKSSLSPKIMLEPASSSDSSLFLSFSKTFPSKEEYPFSSSHFSSTKQEPMEVILDDHIVHNQLRSSDYLLLCDYELDFNHSRHVTMLSSTESLQLDKTIWG</sequence>
<dbReference type="PANTHER" id="PTHR31282">
    <property type="entry name" value="WRKY TRANSCRIPTION FACTOR 21-RELATED"/>
    <property type="match status" value="1"/>
</dbReference>
<comment type="caution">
    <text evidence="8">The sequence shown here is derived from an EMBL/GenBank/DDBJ whole genome shotgun (WGS) entry which is preliminary data.</text>
</comment>
<dbReference type="GO" id="GO:0005634">
    <property type="term" value="C:nucleus"/>
    <property type="evidence" value="ECO:0007669"/>
    <property type="project" value="UniProtKB-SubCell"/>
</dbReference>
<reference evidence="8" key="1">
    <citation type="submission" date="2018-05" db="EMBL/GenBank/DDBJ databases">
        <title>Draft genome of Mucuna pruriens seed.</title>
        <authorList>
            <person name="Nnadi N.E."/>
            <person name="Vos R."/>
            <person name="Hasami M.H."/>
            <person name="Devisetty U.K."/>
            <person name="Aguiy J.C."/>
        </authorList>
    </citation>
    <scope>NUCLEOTIDE SEQUENCE [LARGE SCALE GENOMIC DNA]</scope>
    <source>
        <strain evidence="8">JCA_2017</strain>
    </source>
</reference>
<feature type="domain" description="WRKY" evidence="7">
    <location>
        <begin position="128"/>
        <end position="233"/>
    </location>
</feature>
<dbReference type="Proteomes" id="UP000257109">
    <property type="component" value="Unassembled WGS sequence"/>
</dbReference>
<dbReference type="PROSITE" id="PS50811">
    <property type="entry name" value="WRKY"/>
    <property type="match status" value="1"/>
</dbReference>
<name>A0A371EMX9_MUCPR</name>
<keyword evidence="2" id="KW-0805">Transcription regulation</keyword>
<evidence type="ECO:0000313" key="8">
    <source>
        <dbReference type="EMBL" id="RDX67421.1"/>
    </source>
</evidence>
<evidence type="ECO:0000256" key="3">
    <source>
        <dbReference type="ARBA" id="ARBA00023125"/>
    </source>
</evidence>
<dbReference type="InterPro" id="IPR003657">
    <property type="entry name" value="WRKY_dom"/>
</dbReference>
<keyword evidence="5" id="KW-0539">Nucleus</keyword>
<evidence type="ECO:0000313" key="9">
    <source>
        <dbReference type="Proteomes" id="UP000257109"/>
    </source>
</evidence>
<feature type="transmembrane region" description="Helical" evidence="6">
    <location>
        <begin position="155"/>
        <end position="177"/>
    </location>
</feature>
<evidence type="ECO:0000256" key="2">
    <source>
        <dbReference type="ARBA" id="ARBA00023015"/>
    </source>
</evidence>
<dbReference type="GO" id="GO:0003700">
    <property type="term" value="F:DNA-binding transcription factor activity"/>
    <property type="evidence" value="ECO:0007669"/>
    <property type="project" value="InterPro"/>
</dbReference>
<dbReference type="OrthoDB" id="2021064at2759"/>